<dbReference type="EMBL" id="QOCW01000042">
    <property type="protein sequence ID" value="RBW67319.1"/>
    <property type="molecule type" value="Genomic_DNA"/>
</dbReference>
<name>A0A366XRB9_9BACI</name>
<dbReference type="AlphaFoldDB" id="A0A366XRB9"/>
<dbReference type="RefSeq" id="WP_113808486.1">
    <property type="nucleotide sequence ID" value="NZ_QOCW01000042.1"/>
</dbReference>
<feature type="transmembrane region" description="Helical" evidence="1">
    <location>
        <begin position="29"/>
        <end position="49"/>
    </location>
</feature>
<evidence type="ECO:0000313" key="2">
    <source>
        <dbReference type="EMBL" id="RBW67319.1"/>
    </source>
</evidence>
<dbReference type="OrthoDB" id="2622010at2"/>
<evidence type="ECO:0000256" key="1">
    <source>
        <dbReference type="SAM" id="Phobius"/>
    </source>
</evidence>
<feature type="transmembrane region" description="Helical" evidence="1">
    <location>
        <begin position="125"/>
        <end position="145"/>
    </location>
</feature>
<reference evidence="2 3" key="1">
    <citation type="submission" date="2018-07" db="EMBL/GenBank/DDBJ databases">
        <title>Lottiidibacillus patelloidae gen. nov., sp. nov., isolated from the intestinal tract of a marine limpet and the reclassification of B. taeanensis BH030017T, B. algicola KMM 3737T and B. hwajinpoensis SW-72T as genus Lottiidibacillus.</title>
        <authorList>
            <person name="Liu R."/>
            <person name="Huang Z."/>
        </authorList>
    </citation>
    <scope>NUCLEOTIDE SEQUENCE [LARGE SCALE GENOMIC DNA]</scope>
    <source>
        <strain evidence="2 3">BH030017</strain>
    </source>
</reference>
<keyword evidence="1" id="KW-0472">Membrane</keyword>
<dbReference type="Proteomes" id="UP000253314">
    <property type="component" value="Unassembled WGS sequence"/>
</dbReference>
<proteinExistence type="predicted"/>
<evidence type="ECO:0000313" key="3">
    <source>
        <dbReference type="Proteomes" id="UP000253314"/>
    </source>
</evidence>
<keyword evidence="1" id="KW-0812">Transmembrane</keyword>
<dbReference type="InterPro" id="IPR048147">
    <property type="entry name" value="CBO0543-like"/>
</dbReference>
<keyword evidence="3" id="KW-1185">Reference proteome</keyword>
<feature type="transmembrane region" description="Helical" evidence="1">
    <location>
        <begin position="6"/>
        <end position="22"/>
    </location>
</feature>
<gene>
    <name evidence="2" type="ORF">DS031_22920</name>
</gene>
<keyword evidence="1" id="KW-1133">Transmembrane helix</keyword>
<accession>A0A366XRB9</accession>
<organism evidence="2 3">
    <name type="scientific">Bacillus taeanensis</name>
    <dbReference type="NCBI Taxonomy" id="273032"/>
    <lineage>
        <taxon>Bacteria</taxon>
        <taxon>Bacillati</taxon>
        <taxon>Bacillota</taxon>
        <taxon>Bacilli</taxon>
        <taxon>Bacillales</taxon>
        <taxon>Bacillaceae</taxon>
        <taxon>Bacillus</taxon>
    </lineage>
</organism>
<sequence length="155" mass="18319">MREKLILYGLSILGLLCLPFALKRQPRKDWMIVFLLKTLISGFLGNIIAAKKWIEFPIRLFPKAFHSSVLYDNLLFPLLCVYYNQTTYRSKTLGMILQAFLYSAPMTAIEYWVERKTDLIDYKKWTWYYTFFSLAGTFLFVRGTIGWIRKTSPTE</sequence>
<comment type="caution">
    <text evidence="2">The sequence shown here is derived from an EMBL/GenBank/DDBJ whole genome shotgun (WGS) entry which is preliminary data.</text>
</comment>
<dbReference type="NCBIfam" id="NF041644">
    <property type="entry name" value="CBO0543_fam"/>
    <property type="match status" value="1"/>
</dbReference>
<protein>
    <submittedName>
        <fullName evidence="2">Uncharacterized protein</fullName>
    </submittedName>
</protein>